<dbReference type="InterPro" id="IPR020846">
    <property type="entry name" value="MFS_dom"/>
</dbReference>
<dbReference type="PROSITE" id="PS50850">
    <property type="entry name" value="MFS"/>
    <property type="match status" value="1"/>
</dbReference>
<dbReference type="GO" id="GO:0016020">
    <property type="term" value="C:membrane"/>
    <property type="evidence" value="ECO:0007669"/>
    <property type="project" value="UniProtKB-SubCell"/>
</dbReference>
<keyword evidence="6 13" id="KW-1133">Transmembrane helix</keyword>
<evidence type="ECO:0000256" key="5">
    <source>
        <dbReference type="ARBA" id="ARBA00022847"/>
    </source>
</evidence>
<feature type="transmembrane region" description="Helical" evidence="13">
    <location>
        <begin position="287"/>
        <end position="305"/>
    </location>
</feature>
<feature type="transmembrane region" description="Helical" evidence="13">
    <location>
        <begin position="419"/>
        <end position="438"/>
    </location>
</feature>
<keyword evidence="5" id="KW-0769">Symport</keyword>
<dbReference type="GO" id="GO:0015293">
    <property type="term" value="F:symporter activity"/>
    <property type="evidence" value="ECO:0007669"/>
    <property type="project" value="UniProtKB-KW"/>
</dbReference>
<evidence type="ECO:0000313" key="15">
    <source>
        <dbReference type="EMBL" id="ACD81719.1"/>
    </source>
</evidence>
<dbReference type="InterPro" id="IPR036259">
    <property type="entry name" value="MFS_trans_sf"/>
</dbReference>
<feature type="transmembrane region" description="Helical" evidence="13">
    <location>
        <begin position="351"/>
        <end position="372"/>
    </location>
</feature>
<evidence type="ECO:0000256" key="4">
    <source>
        <dbReference type="ARBA" id="ARBA00022692"/>
    </source>
</evidence>
<evidence type="ECO:0000256" key="11">
    <source>
        <dbReference type="ARBA" id="ARBA00054632"/>
    </source>
</evidence>
<accession>B3DMR7</accession>
<evidence type="ECO:0000256" key="3">
    <source>
        <dbReference type="ARBA" id="ARBA00022448"/>
    </source>
</evidence>
<evidence type="ECO:0000256" key="2">
    <source>
        <dbReference type="ARBA" id="ARBA00008586"/>
    </source>
</evidence>
<feature type="transmembrane region" description="Helical" evidence="13">
    <location>
        <begin position="325"/>
        <end position="344"/>
    </location>
</feature>
<evidence type="ECO:0000259" key="14">
    <source>
        <dbReference type="PROSITE" id="PS50850"/>
    </source>
</evidence>
<organism evidence="15">
    <name type="scientific">Drosophila melanogaster</name>
    <name type="common">Fruit fly</name>
    <dbReference type="NCBI Taxonomy" id="7227"/>
    <lineage>
        <taxon>Eukaryota</taxon>
        <taxon>Metazoa</taxon>
        <taxon>Ecdysozoa</taxon>
        <taxon>Arthropoda</taxon>
        <taxon>Hexapoda</taxon>
        <taxon>Insecta</taxon>
        <taxon>Pterygota</taxon>
        <taxon>Neoptera</taxon>
        <taxon>Endopterygota</taxon>
        <taxon>Diptera</taxon>
        <taxon>Brachycera</taxon>
        <taxon>Muscomorpha</taxon>
        <taxon>Ephydroidea</taxon>
        <taxon>Drosophilidae</taxon>
        <taxon>Drosophila</taxon>
        <taxon>Sophophora</taxon>
    </lineage>
</organism>
<dbReference type="EMBL" id="BT032705">
    <property type="protein sequence ID" value="ACD81719.1"/>
    <property type="molecule type" value="mRNA"/>
</dbReference>
<gene>
    <name evidence="15" type="primary">CG9825-RA</name>
</gene>
<keyword evidence="10" id="KW-0739">Sodium transport</keyword>
<feature type="transmembrane region" description="Helical" evidence="13">
    <location>
        <begin position="91"/>
        <end position="110"/>
    </location>
</feature>
<keyword evidence="9 13" id="KW-0472">Membrane</keyword>
<dbReference type="VEuPathDB" id="VectorBase:FBgn0034783"/>
<keyword evidence="7" id="KW-0915">Sodium</keyword>
<dbReference type="InterPro" id="IPR050382">
    <property type="entry name" value="MFS_Na/Anion_cotransporter"/>
</dbReference>
<keyword evidence="8" id="KW-0406">Ion transport</keyword>
<dbReference type="HOGENOM" id="CLU_001265_5_0_1"/>
<feature type="transmembrane region" description="Helical" evidence="13">
    <location>
        <begin position="182"/>
        <end position="203"/>
    </location>
</feature>
<comment type="function">
    <text evidence="11">May be an inorganic phosphate cotransporter.</text>
</comment>
<reference evidence="15" key="1">
    <citation type="submission" date="2009-09" db="EMBL/GenBank/DDBJ databases">
        <authorList>
            <person name="Carlson J."/>
            <person name="Booth B."/>
            <person name="Frise E."/>
            <person name="Park S."/>
            <person name="Wan K."/>
            <person name="Yu C."/>
            <person name="Celniker S."/>
        </authorList>
    </citation>
    <scope>NUCLEOTIDE SEQUENCE</scope>
</reference>
<evidence type="ECO:0000256" key="1">
    <source>
        <dbReference type="ARBA" id="ARBA00004141"/>
    </source>
</evidence>
<comment type="subcellular location">
    <subcellularLocation>
        <location evidence="1">Membrane</location>
        <topology evidence="1">Multi-pass membrane protein</topology>
    </subcellularLocation>
</comment>
<feature type="transmembrane region" description="Helical" evidence="13">
    <location>
        <begin position="63"/>
        <end position="84"/>
    </location>
</feature>
<name>B3DMR7_DROME</name>
<dbReference type="PANTHER" id="PTHR11662:SF280">
    <property type="entry name" value="FI21844P1-RELATED"/>
    <property type="match status" value="1"/>
</dbReference>
<dbReference type="Pfam" id="PF07690">
    <property type="entry name" value="MFS_1"/>
    <property type="match status" value="1"/>
</dbReference>
<evidence type="ECO:0000256" key="7">
    <source>
        <dbReference type="ARBA" id="ARBA00023053"/>
    </source>
</evidence>
<evidence type="ECO:0000256" key="12">
    <source>
        <dbReference type="ARBA" id="ARBA00068450"/>
    </source>
</evidence>
<protein>
    <recommendedName>
        <fullName evidence="12">Putative inorganic phosphate cotransporter</fullName>
    </recommendedName>
</protein>
<feature type="transmembrane region" description="Helical" evidence="13">
    <location>
        <begin position="384"/>
        <end position="407"/>
    </location>
</feature>
<dbReference type="FunFam" id="1.20.1250.20:FF:000144">
    <property type="entry name" value="Picot, isoform B"/>
    <property type="match status" value="1"/>
</dbReference>
<proteinExistence type="evidence at transcript level"/>
<dbReference type="OrthoDB" id="2985014at2759"/>
<evidence type="ECO:0000256" key="9">
    <source>
        <dbReference type="ARBA" id="ARBA00023136"/>
    </source>
</evidence>
<dbReference type="PANTHER" id="PTHR11662">
    <property type="entry name" value="SOLUTE CARRIER FAMILY 17"/>
    <property type="match status" value="1"/>
</dbReference>
<sequence length="485" mass="53674">MTAETNKGPVLGMRHVQALLIFLNITTVFIGRLNVGVSVVAMTNAETTNPNFPEYDWTEAEKSYILSSFFWGYILTQFLGGYLCKRFGVKSVMFWGVFGSGVCSALTPLFIGFGEWQAYCGIRVLMGLAQGVVFPCIHQHLAKWSPPEERNRLGALSHTGIECGNVSAMFLSGMIAKSSLGWPGISYVSAGVAFFWCTLWFVFAANHPTESRFIGENELIYIESSLKHNESYHATIIPIPWKAIWTSAPFLALLIVRCAENWGLSTLQAEIPSYMNGVLDMDMKSNAFFSALPFLAMWCMSYIYLVVADVLLGKNSVSLTILRKTYNSIAFWIPAATLVGIGFLDKEQKNFAIALMTISVGVNSAQTIGSVLNTIDLSKNHASILMGIVNTAANFVPIVTPLVVGWIVKENSDRSQWQIVFIIASVIFFVGNCIYLVFGTAETQPWDAEDYLQTQNPELANRPPMQALSFPINENSKEKINSKSQ</sequence>
<evidence type="ECO:0000256" key="13">
    <source>
        <dbReference type="SAM" id="Phobius"/>
    </source>
</evidence>
<dbReference type="Gene3D" id="1.20.1250.20">
    <property type="entry name" value="MFS general substrate transporter like domains"/>
    <property type="match status" value="2"/>
</dbReference>
<dbReference type="SUPFAM" id="SSF103473">
    <property type="entry name" value="MFS general substrate transporter"/>
    <property type="match status" value="1"/>
</dbReference>
<keyword evidence="3" id="KW-0813">Transport</keyword>
<dbReference type="AlphaFoldDB" id="B3DMR7"/>
<dbReference type="FunFam" id="1.20.1250.20:FF:000003">
    <property type="entry name" value="Solute carrier family 17 member 3"/>
    <property type="match status" value="1"/>
</dbReference>
<dbReference type="InterPro" id="IPR011701">
    <property type="entry name" value="MFS"/>
</dbReference>
<feature type="transmembrane region" description="Helical" evidence="13">
    <location>
        <begin position="21"/>
        <end position="43"/>
    </location>
</feature>
<dbReference type="ExpressionAtlas" id="B3DMR7">
    <property type="expression patterns" value="baseline and differential"/>
</dbReference>
<comment type="similarity">
    <text evidence="2">Belongs to the major facilitator superfamily. Sodium/anion cotransporter family.</text>
</comment>
<feature type="domain" description="Major facilitator superfamily (MFS) profile" evidence="14">
    <location>
        <begin position="20"/>
        <end position="443"/>
    </location>
</feature>
<evidence type="ECO:0000256" key="10">
    <source>
        <dbReference type="ARBA" id="ARBA00023201"/>
    </source>
</evidence>
<evidence type="ECO:0000256" key="8">
    <source>
        <dbReference type="ARBA" id="ARBA00023065"/>
    </source>
</evidence>
<evidence type="ECO:0000256" key="6">
    <source>
        <dbReference type="ARBA" id="ARBA00022989"/>
    </source>
</evidence>
<dbReference type="CDD" id="cd17318">
    <property type="entry name" value="MFS_SLC17"/>
    <property type="match status" value="1"/>
</dbReference>
<dbReference type="GO" id="GO:0006814">
    <property type="term" value="P:sodium ion transport"/>
    <property type="evidence" value="ECO:0007669"/>
    <property type="project" value="UniProtKB-KW"/>
</dbReference>
<keyword evidence="4 13" id="KW-0812">Transmembrane</keyword>